<evidence type="ECO:0000313" key="1">
    <source>
        <dbReference type="EMBL" id="RMZ94109.1"/>
    </source>
</evidence>
<organism evidence="1 2">
    <name type="scientific">Brachionus plicatilis</name>
    <name type="common">Marine rotifer</name>
    <name type="synonym">Brachionus muelleri</name>
    <dbReference type="NCBI Taxonomy" id="10195"/>
    <lineage>
        <taxon>Eukaryota</taxon>
        <taxon>Metazoa</taxon>
        <taxon>Spiralia</taxon>
        <taxon>Gnathifera</taxon>
        <taxon>Rotifera</taxon>
        <taxon>Eurotatoria</taxon>
        <taxon>Monogononta</taxon>
        <taxon>Pseudotrocha</taxon>
        <taxon>Ploima</taxon>
        <taxon>Brachionidae</taxon>
        <taxon>Brachionus</taxon>
    </lineage>
</organism>
<proteinExistence type="predicted"/>
<keyword evidence="2" id="KW-1185">Reference proteome</keyword>
<dbReference type="AlphaFoldDB" id="A0A3M7P5A4"/>
<reference evidence="1 2" key="1">
    <citation type="journal article" date="2018" name="Sci. Rep.">
        <title>Genomic signatures of local adaptation to the degree of environmental predictability in rotifers.</title>
        <authorList>
            <person name="Franch-Gras L."/>
            <person name="Hahn C."/>
            <person name="Garcia-Roger E.M."/>
            <person name="Carmona M.J."/>
            <person name="Serra M."/>
            <person name="Gomez A."/>
        </authorList>
    </citation>
    <scope>NUCLEOTIDE SEQUENCE [LARGE SCALE GENOMIC DNA]</scope>
    <source>
        <strain evidence="1">HYR1</strain>
    </source>
</reference>
<name>A0A3M7P5A4_BRAPC</name>
<evidence type="ECO:0000313" key="2">
    <source>
        <dbReference type="Proteomes" id="UP000276133"/>
    </source>
</evidence>
<dbReference type="EMBL" id="REGN01013294">
    <property type="protein sequence ID" value="RMZ94109.1"/>
    <property type="molecule type" value="Genomic_DNA"/>
</dbReference>
<protein>
    <submittedName>
        <fullName evidence="1">Uncharacterized protein</fullName>
    </submittedName>
</protein>
<sequence>MRFFSQICYLSQEIQRQFQKNSCELSKQLDKNMENFISRSPDLTIFNPAQIFSFIFKNFAICKIDSEKKIHLTDNNYSNGFDIVCVESCRFKIDCDQSNGYLPQIDTSNIVIRARKYRHLKHLTHLESFKKLIENYSFWI</sequence>
<accession>A0A3M7P5A4</accession>
<comment type="caution">
    <text evidence="1">The sequence shown here is derived from an EMBL/GenBank/DDBJ whole genome shotgun (WGS) entry which is preliminary data.</text>
</comment>
<feature type="non-terminal residue" evidence="1">
    <location>
        <position position="140"/>
    </location>
</feature>
<gene>
    <name evidence="1" type="ORF">BpHYR1_050312</name>
</gene>
<dbReference type="Proteomes" id="UP000276133">
    <property type="component" value="Unassembled WGS sequence"/>
</dbReference>